<dbReference type="Gene3D" id="3.40.50.1240">
    <property type="entry name" value="Phosphoglycerate mutase-like"/>
    <property type="match status" value="1"/>
</dbReference>
<dbReference type="InterPro" id="IPR029033">
    <property type="entry name" value="His_PPase_superfam"/>
</dbReference>
<evidence type="ECO:0000256" key="1">
    <source>
        <dbReference type="SAM" id="MobiDB-lite"/>
    </source>
</evidence>
<dbReference type="Pfam" id="PF00300">
    <property type="entry name" value="His_Phos_1"/>
    <property type="match status" value="1"/>
</dbReference>
<dbReference type="Proteomes" id="UP001312908">
    <property type="component" value="Unassembled WGS sequence"/>
</dbReference>
<reference evidence="2 3" key="1">
    <citation type="submission" date="2023-10" db="EMBL/GenBank/DDBJ databases">
        <title>Sorlinia euscelidii gen. nov., sp. nov., an acetic acid bacteria isolated from the gut of Euscelidius variegatus emitter.</title>
        <authorList>
            <person name="Michoud G."/>
            <person name="Marasco R."/>
            <person name="Seferji K."/>
            <person name="Gonella E."/>
            <person name="Garuglieri E."/>
            <person name="Alma A."/>
            <person name="Mapelli F."/>
            <person name="Borin S."/>
            <person name="Daffonchio D."/>
            <person name="Crotti E."/>
        </authorList>
    </citation>
    <scope>NUCLEOTIDE SEQUENCE [LARGE SCALE GENOMIC DNA]</scope>
    <source>
        <strain evidence="2 3">EV16P</strain>
    </source>
</reference>
<dbReference type="InterPro" id="IPR013078">
    <property type="entry name" value="His_Pase_superF_clade-1"/>
</dbReference>
<accession>A0ABU7U167</accession>
<dbReference type="EMBL" id="JAWJZY010000001">
    <property type="protein sequence ID" value="MEE8657599.1"/>
    <property type="molecule type" value="Genomic_DNA"/>
</dbReference>
<name>A0ABU7U167_9PROT</name>
<organism evidence="2 3">
    <name type="scientific">Sorlinia euscelidii</name>
    <dbReference type="NCBI Taxonomy" id="3081148"/>
    <lineage>
        <taxon>Bacteria</taxon>
        <taxon>Pseudomonadati</taxon>
        <taxon>Pseudomonadota</taxon>
        <taxon>Alphaproteobacteria</taxon>
        <taxon>Acetobacterales</taxon>
        <taxon>Acetobacteraceae</taxon>
        <taxon>Sorlinia</taxon>
    </lineage>
</organism>
<evidence type="ECO:0000313" key="2">
    <source>
        <dbReference type="EMBL" id="MEE8657599.1"/>
    </source>
</evidence>
<dbReference type="SMART" id="SM00855">
    <property type="entry name" value="PGAM"/>
    <property type="match status" value="1"/>
</dbReference>
<sequence length="200" mass="21466">MHDSPTALLVSAPRSDGLERPEPVPGRSDIPLNAVGRQQAVAAGEELKKCWDRGAKPITHIVTSPLGRARETARAAQTALESVQGKAVPLSDDDDLLEVSFGEKEGHPMGDWYDPWIAGTYLPKGCEPFDDLKSRAISAVNRALEQPHGGLPLIVAHGALFRAIRAAMNLPVNVRLPNATPIYCAFDAGAWSLTPYEITG</sequence>
<protein>
    <submittedName>
        <fullName evidence="2">Histidine phosphatase family protein</fullName>
    </submittedName>
</protein>
<evidence type="ECO:0000313" key="3">
    <source>
        <dbReference type="Proteomes" id="UP001312908"/>
    </source>
</evidence>
<feature type="region of interest" description="Disordered" evidence="1">
    <location>
        <begin position="1"/>
        <end position="35"/>
    </location>
</feature>
<dbReference type="CDD" id="cd07067">
    <property type="entry name" value="HP_PGM_like"/>
    <property type="match status" value="1"/>
</dbReference>
<gene>
    <name evidence="2" type="ORF">DOFOFD_01010</name>
</gene>
<proteinExistence type="predicted"/>
<dbReference type="SUPFAM" id="SSF53254">
    <property type="entry name" value="Phosphoglycerate mutase-like"/>
    <property type="match status" value="1"/>
</dbReference>
<dbReference type="InterPro" id="IPR050275">
    <property type="entry name" value="PGM_Phosphatase"/>
</dbReference>
<keyword evidence="3" id="KW-1185">Reference proteome</keyword>
<comment type="caution">
    <text evidence="2">The sequence shown here is derived from an EMBL/GenBank/DDBJ whole genome shotgun (WGS) entry which is preliminary data.</text>
</comment>
<dbReference type="PANTHER" id="PTHR48100">
    <property type="entry name" value="BROAD-SPECIFICITY PHOSPHATASE YOR283W-RELATED"/>
    <property type="match status" value="1"/>
</dbReference>